<proteinExistence type="predicted"/>
<sequence length="195" mass="20845">MSIEIVSSSAVAGVSWRGGRVSQDDLQRLAGLRNRGANLEILYFADTGYMESAMEYANRHGIFLFLYEQSGEISPASYCARRLEYLQTGAAPYSSDAEAAQANKKLSRVVGAVAFVILGLVILMIVISSRDGVESLPGAVIAAGFPGDCGGYHLPLAGRIPGSHGHWAAEMIQFSFRGLVVRQEASLTSGRDEKG</sequence>
<evidence type="ECO:0008006" key="4">
    <source>
        <dbReference type="Google" id="ProtNLM"/>
    </source>
</evidence>
<comment type="caution">
    <text evidence="2">The sequence shown here is derived from an EMBL/GenBank/DDBJ whole genome shotgun (WGS) entry which is preliminary data.</text>
</comment>
<evidence type="ECO:0000313" key="2">
    <source>
        <dbReference type="EMBL" id="MBB3040016.1"/>
    </source>
</evidence>
<keyword evidence="1" id="KW-1133">Transmembrane helix</keyword>
<dbReference type="Proteomes" id="UP000567922">
    <property type="component" value="Unassembled WGS sequence"/>
</dbReference>
<dbReference type="RefSeq" id="WP_183377659.1">
    <property type="nucleotide sequence ID" value="NZ_JACHWS010000006.1"/>
</dbReference>
<feature type="transmembrane region" description="Helical" evidence="1">
    <location>
        <begin position="109"/>
        <end position="127"/>
    </location>
</feature>
<dbReference type="AlphaFoldDB" id="A0A839RUV2"/>
<evidence type="ECO:0000313" key="3">
    <source>
        <dbReference type="Proteomes" id="UP000567922"/>
    </source>
</evidence>
<gene>
    <name evidence="2" type="ORF">FHU29_004511</name>
</gene>
<keyword evidence="1" id="KW-0472">Membrane</keyword>
<keyword evidence="1" id="KW-0812">Transmembrane</keyword>
<organism evidence="2 3">
    <name type="scientific">Hoyosella altamirensis</name>
    <dbReference type="NCBI Taxonomy" id="616997"/>
    <lineage>
        <taxon>Bacteria</taxon>
        <taxon>Bacillati</taxon>
        <taxon>Actinomycetota</taxon>
        <taxon>Actinomycetes</taxon>
        <taxon>Mycobacteriales</taxon>
        <taxon>Hoyosellaceae</taxon>
        <taxon>Hoyosella</taxon>
    </lineage>
</organism>
<keyword evidence="3" id="KW-1185">Reference proteome</keyword>
<reference evidence="2 3" key="1">
    <citation type="submission" date="2020-08" db="EMBL/GenBank/DDBJ databases">
        <title>Sequencing the genomes of 1000 actinobacteria strains.</title>
        <authorList>
            <person name="Klenk H.-P."/>
        </authorList>
    </citation>
    <scope>NUCLEOTIDE SEQUENCE [LARGE SCALE GENOMIC DNA]</scope>
    <source>
        <strain evidence="2 3">DSM 45258</strain>
    </source>
</reference>
<dbReference type="EMBL" id="JACHWS010000006">
    <property type="protein sequence ID" value="MBB3040016.1"/>
    <property type="molecule type" value="Genomic_DNA"/>
</dbReference>
<accession>A0A839RUV2</accession>
<evidence type="ECO:0000256" key="1">
    <source>
        <dbReference type="SAM" id="Phobius"/>
    </source>
</evidence>
<name>A0A839RUV2_9ACTN</name>
<protein>
    <recommendedName>
        <fullName evidence="4">Restriction endonuclease type IV Mrr domain-containing protein</fullName>
    </recommendedName>
</protein>